<keyword evidence="3" id="KW-1185">Reference proteome</keyword>
<gene>
    <name evidence="2" type="ORF">OSB04_023354</name>
</gene>
<dbReference type="InterPro" id="IPR000477">
    <property type="entry name" value="RT_dom"/>
</dbReference>
<feature type="domain" description="Reverse transcriptase" evidence="1">
    <location>
        <begin position="27"/>
        <end position="124"/>
    </location>
</feature>
<evidence type="ECO:0000313" key="3">
    <source>
        <dbReference type="Proteomes" id="UP001172457"/>
    </source>
</evidence>
<dbReference type="Gene3D" id="3.30.70.270">
    <property type="match status" value="1"/>
</dbReference>
<protein>
    <recommendedName>
        <fullName evidence="1">Reverse transcriptase domain-containing protein</fullName>
    </recommendedName>
</protein>
<evidence type="ECO:0000259" key="1">
    <source>
        <dbReference type="Pfam" id="PF00078"/>
    </source>
</evidence>
<sequence length="128" mass="15023">MLCQLLFNWELLKGQRYGTPILLIEVKDGSRRMCIDYQEFGELSVKSRYPLPRIDDLFDQLQGTTWLSKIDLHSGYHQLKAREEDVHKTAFCTRYGHFKFIVMSFGLTNAPAAFIDLMNRVCRKMWIG</sequence>
<accession>A0AA38W273</accession>
<dbReference type="PANTHER" id="PTHR24559:SF444">
    <property type="entry name" value="REVERSE TRANSCRIPTASE DOMAIN-CONTAINING PROTEIN"/>
    <property type="match status" value="1"/>
</dbReference>
<evidence type="ECO:0000313" key="2">
    <source>
        <dbReference type="EMBL" id="KAJ9543647.1"/>
    </source>
</evidence>
<dbReference type="InterPro" id="IPR043128">
    <property type="entry name" value="Rev_trsase/Diguanyl_cyclase"/>
</dbReference>
<organism evidence="2 3">
    <name type="scientific">Centaurea solstitialis</name>
    <name type="common">yellow star-thistle</name>
    <dbReference type="NCBI Taxonomy" id="347529"/>
    <lineage>
        <taxon>Eukaryota</taxon>
        <taxon>Viridiplantae</taxon>
        <taxon>Streptophyta</taxon>
        <taxon>Embryophyta</taxon>
        <taxon>Tracheophyta</taxon>
        <taxon>Spermatophyta</taxon>
        <taxon>Magnoliopsida</taxon>
        <taxon>eudicotyledons</taxon>
        <taxon>Gunneridae</taxon>
        <taxon>Pentapetalae</taxon>
        <taxon>asterids</taxon>
        <taxon>campanulids</taxon>
        <taxon>Asterales</taxon>
        <taxon>Asteraceae</taxon>
        <taxon>Carduoideae</taxon>
        <taxon>Cardueae</taxon>
        <taxon>Centaureinae</taxon>
        <taxon>Centaurea</taxon>
    </lineage>
</organism>
<dbReference type="PANTHER" id="PTHR24559">
    <property type="entry name" value="TRANSPOSON TY3-I GAG-POL POLYPROTEIN"/>
    <property type="match status" value="1"/>
</dbReference>
<dbReference type="InterPro" id="IPR043502">
    <property type="entry name" value="DNA/RNA_pol_sf"/>
</dbReference>
<dbReference type="Pfam" id="PF00078">
    <property type="entry name" value="RVT_1"/>
    <property type="match status" value="1"/>
</dbReference>
<proteinExistence type="predicted"/>
<dbReference type="CDD" id="cd01647">
    <property type="entry name" value="RT_LTR"/>
    <property type="match status" value="1"/>
</dbReference>
<dbReference type="AlphaFoldDB" id="A0AA38W273"/>
<dbReference type="EMBL" id="JARYMX010000006">
    <property type="protein sequence ID" value="KAJ9543647.1"/>
    <property type="molecule type" value="Genomic_DNA"/>
</dbReference>
<dbReference type="InterPro" id="IPR053134">
    <property type="entry name" value="RNA-dir_DNA_polymerase"/>
</dbReference>
<comment type="caution">
    <text evidence="2">The sequence shown here is derived from an EMBL/GenBank/DDBJ whole genome shotgun (WGS) entry which is preliminary data.</text>
</comment>
<reference evidence="2" key="1">
    <citation type="submission" date="2023-03" db="EMBL/GenBank/DDBJ databases">
        <title>Chromosome-scale reference genome and RAD-based genetic map of yellow starthistle (Centaurea solstitialis) reveal putative structural variation and QTLs associated with invader traits.</title>
        <authorList>
            <person name="Reatini B."/>
            <person name="Cang F.A."/>
            <person name="Jiang Q."/>
            <person name="Mckibben M.T.W."/>
            <person name="Barker M.S."/>
            <person name="Rieseberg L.H."/>
            <person name="Dlugosch K.M."/>
        </authorList>
    </citation>
    <scope>NUCLEOTIDE SEQUENCE</scope>
    <source>
        <strain evidence="2">CAN-66</strain>
        <tissue evidence="2">Leaf</tissue>
    </source>
</reference>
<name>A0AA38W273_9ASTR</name>
<dbReference type="Gene3D" id="3.10.10.10">
    <property type="entry name" value="HIV Type 1 Reverse Transcriptase, subunit A, domain 1"/>
    <property type="match status" value="1"/>
</dbReference>
<dbReference type="Proteomes" id="UP001172457">
    <property type="component" value="Chromosome 6"/>
</dbReference>
<dbReference type="SUPFAM" id="SSF56672">
    <property type="entry name" value="DNA/RNA polymerases"/>
    <property type="match status" value="1"/>
</dbReference>